<evidence type="ECO:0008006" key="3">
    <source>
        <dbReference type="Google" id="ProtNLM"/>
    </source>
</evidence>
<protein>
    <recommendedName>
        <fullName evidence="3">IPT/TIG domain-containing protein</fullName>
    </recommendedName>
</protein>
<organism evidence="2">
    <name type="scientific">uncultured Acidimicrobiales bacterium</name>
    <dbReference type="NCBI Taxonomy" id="310071"/>
    <lineage>
        <taxon>Bacteria</taxon>
        <taxon>Bacillati</taxon>
        <taxon>Actinomycetota</taxon>
        <taxon>Acidimicrobiia</taxon>
        <taxon>Acidimicrobiales</taxon>
        <taxon>environmental samples</taxon>
    </lineage>
</organism>
<feature type="chain" id="PRO_5026950246" description="IPT/TIG domain-containing protein" evidence="1">
    <location>
        <begin position="31"/>
        <end position="146"/>
    </location>
</feature>
<dbReference type="PROSITE" id="PS51257">
    <property type="entry name" value="PROKAR_LIPOPROTEIN"/>
    <property type="match status" value="1"/>
</dbReference>
<name>A0A6J4H5E8_9ACTN</name>
<keyword evidence="1" id="KW-0732">Signal</keyword>
<dbReference type="AlphaFoldDB" id="A0A6J4H5E8"/>
<dbReference type="EMBL" id="CADCTB010000010">
    <property type="protein sequence ID" value="CAA9211889.1"/>
    <property type="molecule type" value="Genomic_DNA"/>
</dbReference>
<proteinExistence type="predicted"/>
<reference evidence="2" key="1">
    <citation type="submission" date="2020-02" db="EMBL/GenBank/DDBJ databases">
        <authorList>
            <person name="Meier V. D."/>
        </authorList>
    </citation>
    <scope>NUCLEOTIDE SEQUENCE</scope>
    <source>
        <strain evidence="2">AVDCRST_MAG10</strain>
    </source>
</reference>
<sequence length="146" mass="15538">MRFSTTRSRFQSKALGLLATAMLMVTVSCSSQDIATNDPTISADVDRASNGRMEAVTLKGKGFTPNGQVLVTAVMAASGGNARPYVEQEVQADANGEIRWEGRPVPCPQPADYERGSWVSVIARDMTSGISGSEQLEPGNEPDCRG</sequence>
<feature type="signal peptide" evidence="1">
    <location>
        <begin position="1"/>
        <end position="30"/>
    </location>
</feature>
<accession>A0A6J4H5E8</accession>
<gene>
    <name evidence="2" type="ORF">AVDCRST_MAG10-163</name>
</gene>
<evidence type="ECO:0000313" key="2">
    <source>
        <dbReference type="EMBL" id="CAA9211889.1"/>
    </source>
</evidence>
<evidence type="ECO:0000256" key="1">
    <source>
        <dbReference type="SAM" id="SignalP"/>
    </source>
</evidence>